<dbReference type="Pfam" id="PF13976">
    <property type="entry name" value="gag_pre-integrs"/>
    <property type="match status" value="1"/>
</dbReference>
<dbReference type="STRING" id="945553.A0A0D2KJ53"/>
<evidence type="ECO:0000259" key="1">
    <source>
        <dbReference type="Pfam" id="PF13976"/>
    </source>
</evidence>
<dbReference type="InterPro" id="IPR025724">
    <property type="entry name" value="GAG-pre-integrase_dom"/>
</dbReference>
<organism evidence="2 3">
    <name type="scientific">Hypholoma sublateritium (strain FD-334 SS-4)</name>
    <dbReference type="NCBI Taxonomy" id="945553"/>
    <lineage>
        <taxon>Eukaryota</taxon>
        <taxon>Fungi</taxon>
        <taxon>Dikarya</taxon>
        <taxon>Basidiomycota</taxon>
        <taxon>Agaricomycotina</taxon>
        <taxon>Agaricomycetes</taxon>
        <taxon>Agaricomycetidae</taxon>
        <taxon>Agaricales</taxon>
        <taxon>Agaricineae</taxon>
        <taxon>Strophariaceae</taxon>
        <taxon>Hypholoma</taxon>
    </lineage>
</organism>
<feature type="domain" description="GAG-pre-integrase" evidence="1">
    <location>
        <begin position="3"/>
        <end position="50"/>
    </location>
</feature>
<feature type="non-terminal residue" evidence="2">
    <location>
        <position position="1"/>
    </location>
</feature>
<accession>A0A0D2KJ53</accession>
<proteinExistence type="predicted"/>
<protein>
    <recommendedName>
        <fullName evidence="1">GAG-pre-integrase domain-containing protein</fullName>
    </recommendedName>
</protein>
<dbReference type="AlphaFoldDB" id="A0A0D2KJ53"/>
<sequence>LEILHQHLGHLNYGTVKHLVREGLATGVNLSKQDLKSEPPICAACVEGKMKRASFPRSETDRAAGLLDLVHSDLWGPAPVTSLGGYRYIITFTDD</sequence>
<evidence type="ECO:0000313" key="3">
    <source>
        <dbReference type="Proteomes" id="UP000054270"/>
    </source>
</evidence>
<dbReference type="OrthoDB" id="7691805at2759"/>
<dbReference type="Proteomes" id="UP000054270">
    <property type="component" value="Unassembled WGS sequence"/>
</dbReference>
<keyword evidence="3" id="KW-1185">Reference proteome</keyword>
<dbReference type="EMBL" id="KN817669">
    <property type="protein sequence ID" value="KJA14672.1"/>
    <property type="molecule type" value="Genomic_DNA"/>
</dbReference>
<dbReference type="PANTHER" id="PTHR42648:SF28">
    <property type="entry name" value="TRANSPOSON-ENCODED PROTEIN WITH RIBONUCLEASE H-LIKE AND RETROVIRUS ZINC FINGER-LIKE DOMAINS"/>
    <property type="match status" value="1"/>
</dbReference>
<name>A0A0D2KJ53_HYPSF</name>
<dbReference type="PANTHER" id="PTHR42648">
    <property type="entry name" value="TRANSPOSASE, PUTATIVE-RELATED"/>
    <property type="match status" value="1"/>
</dbReference>
<gene>
    <name evidence="2" type="ORF">HYPSUDRAFT_94895</name>
</gene>
<evidence type="ECO:0000313" key="2">
    <source>
        <dbReference type="EMBL" id="KJA14672.1"/>
    </source>
</evidence>
<reference evidence="3" key="1">
    <citation type="submission" date="2014-04" db="EMBL/GenBank/DDBJ databases">
        <title>Evolutionary Origins and Diversification of the Mycorrhizal Mutualists.</title>
        <authorList>
            <consortium name="DOE Joint Genome Institute"/>
            <consortium name="Mycorrhizal Genomics Consortium"/>
            <person name="Kohler A."/>
            <person name="Kuo A."/>
            <person name="Nagy L.G."/>
            <person name="Floudas D."/>
            <person name="Copeland A."/>
            <person name="Barry K.W."/>
            <person name="Cichocki N."/>
            <person name="Veneault-Fourrey C."/>
            <person name="LaButti K."/>
            <person name="Lindquist E.A."/>
            <person name="Lipzen A."/>
            <person name="Lundell T."/>
            <person name="Morin E."/>
            <person name="Murat C."/>
            <person name="Riley R."/>
            <person name="Ohm R."/>
            <person name="Sun H."/>
            <person name="Tunlid A."/>
            <person name="Henrissat B."/>
            <person name="Grigoriev I.V."/>
            <person name="Hibbett D.S."/>
            <person name="Martin F."/>
        </authorList>
    </citation>
    <scope>NUCLEOTIDE SEQUENCE [LARGE SCALE GENOMIC DNA]</scope>
    <source>
        <strain evidence="3">FD-334 SS-4</strain>
    </source>
</reference>
<feature type="non-terminal residue" evidence="2">
    <location>
        <position position="95"/>
    </location>
</feature>
<dbReference type="OMA" id="ICAACVE"/>
<dbReference type="InterPro" id="IPR039537">
    <property type="entry name" value="Retrotran_Ty1/copia-like"/>
</dbReference>